<dbReference type="RefSeq" id="WP_139600945.1">
    <property type="nucleotide sequence ID" value="NZ_VDCQ01000004.1"/>
</dbReference>
<comment type="similarity">
    <text evidence="1">Belongs to the DSD1 family.</text>
</comment>
<dbReference type="AlphaFoldDB" id="A0A5C4TGW1"/>
<name>A0A5C4TGW1_9BACL</name>
<proteinExistence type="inferred from homology"/>
<dbReference type="GO" id="GO:0008721">
    <property type="term" value="F:D-serine ammonia-lyase activity"/>
    <property type="evidence" value="ECO:0007669"/>
    <property type="project" value="TreeGrafter"/>
</dbReference>
<feature type="domain" description="D-serine dehydratase-like" evidence="3">
    <location>
        <begin position="253"/>
        <end position="346"/>
    </location>
</feature>
<protein>
    <submittedName>
        <fullName evidence="4">Amino acid processing protein</fullName>
    </submittedName>
</protein>
<dbReference type="OrthoDB" id="9788869at2"/>
<evidence type="ECO:0000256" key="2">
    <source>
        <dbReference type="ARBA" id="ARBA00023239"/>
    </source>
</evidence>
<dbReference type="SMART" id="SM01119">
    <property type="entry name" value="D-ser_dehydrat"/>
    <property type="match status" value="1"/>
</dbReference>
<dbReference type="PANTHER" id="PTHR28004">
    <property type="entry name" value="ZGC:162816-RELATED"/>
    <property type="match status" value="1"/>
</dbReference>
<sequence>MYEQLETPAVIVDLNIAEANIGRMAAALQTRGIHHRPHIKSHKSAYLARKQLEAGAVGITVAKLSEAEAFVRAGLDDILVAYPIVGREKLSRFARLHGQARMSATVDSVTVAAGLSGVGATSGKPVDVLIEIDGGLHRGGRQPGQDALDFARSIRDLPGLRIRGIMGYFGTIYRHADGPELIEAVKHEASTIRDTVELLRRDRFDIEIVSSGTSPAALMAEHLEGITEVRAGNYIFFDASGIGLGLAEERDCALRVIATVVSVPLPGKATIDAGTKTLTSDKAHHREGFGCVVGRPDIRIVGLNEEHGMLQYDPEMEQLRVGDRIEIIPNHSCVVPNLVPVVTGVRNGQVVEAIPIDARGCNY</sequence>
<dbReference type="PANTHER" id="PTHR28004:SF2">
    <property type="entry name" value="D-SERINE DEHYDRATASE"/>
    <property type="match status" value="1"/>
</dbReference>
<evidence type="ECO:0000313" key="4">
    <source>
        <dbReference type="EMBL" id="TNJ67659.1"/>
    </source>
</evidence>
<dbReference type="InterPro" id="IPR026956">
    <property type="entry name" value="D-ser_dehydrat-like_dom"/>
</dbReference>
<dbReference type="InterPro" id="IPR029066">
    <property type="entry name" value="PLP-binding_barrel"/>
</dbReference>
<dbReference type="EMBL" id="VDCQ01000004">
    <property type="protein sequence ID" value="TNJ67659.1"/>
    <property type="molecule type" value="Genomic_DNA"/>
</dbReference>
<dbReference type="Gene3D" id="2.40.37.20">
    <property type="entry name" value="D-serine dehydratase-like domain"/>
    <property type="match status" value="1"/>
</dbReference>
<evidence type="ECO:0000256" key="1">
    <source>
        <dbReference type="ARBA" id="ARBA00005323"/>
    </source>
</evidence>
<organism evidence="4 5">
    <name type="scientific">Paenibacillus hemerocallicola</name>
    <dbReference type="NCBI Taxonomy" id="1172614"/>
    <lineage>
        <taxon>Bacteria</taxon>
        <taxon>Bacillati</taxon>
        <taxon>Bacillota</taxon>
        <taxon>Bacilli</taxon>
        <taxon>Bacillales</taxon>
        <taxon>Paenibacillaceae</taxon>
        <taxon>Paenibacillus</taxon>
    </lineage>
</organism>
<gene>
    <name evidence="4" type="ORF">FE784_04565</name>
</gene>
<dbReference type="InterPro" id="IPR042208">
    <property type="entry name" value="D-ser_dehydrat-like_sf"/>
</dbReference>
<dbReference type="InterPro" id="IPR001608">
    <property type="entry name" value="Ala_racemase_N"/>
</dbReference>
<reference evidence="4 5" key="1">
    <citation type="submission" date="2019-05" db="EMBL/GenBank/DDBJ databases">
        <title>We sequenced the genome of Paenibacillus hemerocallicola KCTC 33185 for further insight into its adaptation and study the phylogeny of Paenibacillus.</title>
        <authorList>
            <person name="Narsing Rao M.P."/>
        </authorList>
    </citation>
    <scope>NUCLEOTIDE SEQUENCE [LARGE SCALE GENOMIC DNA]</scope>
    <source>
        <strain evidence="4 5">KCTC 33185</strain>
    </source>
</reference>
<dbReference type="SUPFAM" id="SSF51419">
    <property type="entry name" value="PLP-binding barrel"/>
    <property type="match status" value="1"/>
</dbReference>
<keyword evidence="2" id="KW-0456">Lyase</keyword>
<dbReference type="Pfam" id="PF14031">
    <property type="entry name" value="D-ser_dehydrat"/>
    <property type="match status" value="1"/>
</dbReference>
<accession>A0A5C4TGW1</accession>
<dbReference type="Gene3D" id="3.20.20.10">
    <property type="entry name" value="Alanine racemase"/>
    <property type="match status" value="1"/>
</dbReference>
<dbReference type="Proteomes" id="UP000307943">
    <property type="component" value="Unassembled WGS sequence"/>
</dbReference>
<evidence type="ECO:0000259" key="3">
    <source>
        <dbReference type="SMART" id="SM01119"/>
    </source>
</evidence>
<dbReference type="Pfam" id="PF01168">
    <property type="entry name" value="Ala_racemase_N"/>
    <property type="match status" value="1"/>
</dbReference>
<comment type="caution">
    <text evidence="4">The sequence shown here is derived from an EMBL/GenBank/DDBJ whole genome shotgun (WGS) entry which is preliminary data.</text>
</comment>
<dbReference type="InterPro" id="IPR051466">
    <property type="entry name" value="D-amino_acid_metab_enzyme"/>
</dbReference>
<dbReference type="GO" id="GO:0036088">
    <property type="term" value="P:D-serine catabolic process"/>
    <property type="evidence" value="ECO:0007669"/>
    <property type="project" value="TreeGrafter"/>
</dbReference>
<keyword evidence="5" id="KW-1185">Reference proteome</keyword>
<evidence type="ECO:0000313" key="5">
    <source>
        <dbReference type="Proteomes" id="UP000307943"/>
    </source>
</evidence>